<comment type="caution">
    <text evidence="14">The sequence shown here is derived from an EMBL/GenBank/DDBJ whole genome shotgun (WGS) entry which is preliminary data.</text>
</comment>
<evidence type="ECO:0000256" key="10">
    <source>
        <dbReference type="ARBA" id="ARBA00029409"/>
    </source>
</evidence>
<dbReference type="InterPro" id="IPR035907">
    <property type="entry name" value="Hppk_sf"/>
</dbReference>
<evidence type="ECO:0000256" key="1">
    <source>
        <dbReference type="ARBA" id="ARBA00005051"/>
    </source>
</evidence>
<dbReference type="SUPFAM" id="SSF55083">
    <property type="entry name" value="6-hydroxymethyl-7,8-dihydropterin pyrophosphokinase, HPPK"/>
    <property type="match status" value="1"/>
</dbReference>
<keyword evidence="8" id="KW-0067">ATP-binding</keyword>
<sequence>MGIYVALGANQDSSHGPARTIVEPALSCLTAHGVLVLRRARIVRTSSWPRGSGPDYINLVLSVATSLSPAALLETLHAVERSFGRVRGVANAPRTLDLDLLDYHGRVENGPPLLPHPRLADRAFVLQPLAELDPAWRHPVTGRWIGSLLADLPGDAPAFVT</sequence>
<dbReference type="GO" id="GO:0016301">
    <property type="term" value="F:kinase activity"/>
    <property type="evidence" value="ECO:0007669"/>
    <property type="project" value="UniProtKB-KW"/>
</dbReference>
<keyword evidence="9" id="KW-0289">Folate biosynthesis</keyword>
<dbReference type="GO" id="GO:0005524">
    <property type="term" value="F:ATP binding"/>
    <property type="evidence" value="ECO:0007669"/>
    <property type="project" value="UniProtKB-KW"/>
</dbReference>
<dbReference type="PANTHER" id="PTHR43071">
    <property type="entry name" value="2-AMINO-4-HYDROXY-6-HYDROXYMETHYLDIHYDROPTERIDINE PYROPHOSPHOKINASE"/>
    <property type="match status" value="1"/>
</dbReference>
<dbReference type="CDD" id="cd00483">
    <property type="entry name" value="HPPK"/>
    <property type="match status" value="1"/>
</dbReference>
<evidence type="ECO:0000313" key="14">
    <source>
        <dbReference type="EMBL" id="GIL41525.1"/>
    </source>
</evidence>
<proteinExistence type="inferred from homology"/>
<evidence type="ECO:0000256" key="8">
    <source>
        <dbReference type="ARBA" id="ARBA00022840"/>
    </source>
</evidence>
<evidence type="ECO:0000256" key="3">
    <source>
        <dbReference type="ARBA" id="ARBA00013253"/>
    </source>
</evidence>
<keyword evidence="15" id="KW-1185">Reference proteome</keyword>
<dbReference type="RefSeq" id="WP_420245036.1">
    <property type="nucleotide sequence ID" value="NZ_BOPV01000001.1"/>
</dbReference>
<accession>A0A8S8XK10</accession>
<evidence type="ECO:0000256" key="9">
    <source>
        <dbReference type="ARBA" id="ARBA00022909"/>
    </source>
</evidence>
<evidence type="ECO:0000313" key="15">
    <source>
        <dbReference type="Proteomes" id="UP000681075"/>
    </source>
</evidence>
<keyword evidence="7" id="KW-0418">Kinase</keyword>
<reference evidence="14" key="1">
    <citation type="submission" date="2021-02" db="EMBL/GenBank/DDBJ databases">
        <title>Genome sequence of Rhodospirillales sp. strain TMPK1 isolated from soil.</title>
        <authorList>
            <person name="Nakai R."/>
            <person name="Kusada H."/>
            <person name="Tamaki H."/>
        </authorList>
    </citation>
    <scope>NUCLEOTIDE SEQUENCE</scope>
    <source>
        <strain evidence="14">TMPK1</strain>
    </source>
</reference>
<evidence type="ECO:0000256" key="4">
    <source>
        <dbReference type="ARBA" id="ARBA00016218"/>
    </source>
</evidence>
<keyword evidence="6" id="KW-0547">Nucleotide-binding</keyword>
<comment type="function">
    <text evidence="10">Catalyzes the transfer of pyrophosphate from adenosine triphosphate (ATP) to 6-hydroxymethyl-7,8-dihydropterin, an enzymatic step in folate biosynthesis pathway.</text>
</comment>
<organism evidence="14 15">
    <name type="scientific">Roseiterribacter gracilis</name>
    <dbReference type="NCBI Taxonomy" id="2812848"/>
    <lineage>
        <taxon>Bacteria</taxon>
        <taxon>Pseudomonadati</taxon>
        <taxon>Pseudomonadota</taxon>
        <taxon>Alphaproteobacteria</taxon>
        <taxon>Rhodospirillales</taxon>
        <taxon>Roseiterribacteraceae</taxon>
        <taxon>Roseiterribacter</taxon>
    </lineage>
</organism>
<dbReference type="PANTHER" id="PTHR43071:SF1">
    <property type="entry name" value="2-AMINO-4-HYDROXY-6-HYDROXYMETHYLDIHYDROPTERIDINE PYROPHOSPHOKINASE"/>
    <property type="match status" value="1"/>
</dbReference>
<protein>
    <recommendedName>
        <fullName evidence="4">2-amino-4-hydroxy-6-hydroxymethyldihydropteridine pyrophosphokinase</fullName>
        <ecNumber evidence="3">2.7.6.3</ecNumber>
    </recommendedName>
    <alternativeName>
        <fullName evidence="11">6-hydroxymethyl-7,8-dihydropterin pyrophosphokinase</fullName>
    </alternativeName>
    <alternativeName>
        <fullName evidence="12">7,8-dihydro-6-hydroxymethylpterin-pyrophosphokinase</fullName>
    </alternativeName>
</protein>
<evidence type="ECO:0000259" key="13">
    <source>
        <dbReference type="Pfam" id="PF01288"/>
    </source>
</evidence>
<evidence type="ECO:0000256" key="7">
    <source>
        <dbReference type="ARBA" id="ARBA00022777"/>
    </source>
</evidence>
<evidence type="ECO:0000256" key="6">
    <source>
        <dbReference type="ARBA" id="ARBA00022741"/>
    </source>
</evidence>
<dbReference type="EC" id="2.7.6.3" evidence="3"/>
<dbReference type="EMBL" id="BOPV01000001">
    <property type="protein sequence ID" value="GIL41525.1"/>
    <property type="molecule type" value="Genomic_DNA"/>
</dbReference>
<keyword evidence="5" id="KW-0808">Transferase</keyword>
<dbReference type="Pfam" id="PF01288">
    <property type="entry name" value="HPPK"/>
    <property type="match status" value="1"/>
</dbReference>
<gene>
    <name evidence="14" type="ORF">TMPK1_37620</name>
</gene>
<name>A0A8S8XK10_9PROT</name>
<comment type="similarity">
    <text evidence="2">Belongs to the HPPK family.</text>
</comment>
<dbReference type="GO" id="GO:0046656">
    <property type="term" value="P:folic acid biosynthetic process"/>
    <property type="evidence" value="ECO:0007669"/>
    <property type="project" value="UniProtKB-KW"/>
</dbReference>
<dbReference type="NCBIfam" id="TIGR01498">
    <property type="entry name" value="folK"/>
    <property type="match status" value="1"/>
</dbReference>
<dbReference type="GO" id="GO:0003848">
    <property type="term" value="F:2-amino-4-hydroxy-6-hydroxymethyldihydropteridine diphosphokinase activity"/>
    <property type="evidence" value="ECO:0007669"/>
    <property type="project" value="UniProtKB-EC"/>
</dbReference>
<evidence type="ECO:0000256" key="2">
    <source>
        <dbReference type="ARBA" id="ARBA00005810"/>
    </source>
</evidence>
<evidence type="ECO:0000256" key="5">
    <source>
        <dbReference type="ARBA" id="ARBA00022679"/>
    </source>
</evidence>
<feature type="domain" description="7,8-dihydro-6-hydroxymethylpterin-pyrophosphokinase" evidence="13">
    <location>
        <begin position="4"/>
        <end position="134"/>
    </location>
</feature>
<evidence type="ECO:0000256" key="11">
    <source>
        <dbReference type="ARBA" id="ARBA00029766"/>
    </source>
</evidence>
<dbReference type="Proteomes" id="UP000681075">
    <property type="component" value="Unassembled WGS sequence"/>
</dbReference>
<dbReference type="InterPro" id="IPR000550">
    <property type="entry name" value="Hppk"/>
</dbReference>
<dbReference type="Gene3D" id="3.30.70.560">
    <property type="entry name" value="7,8-Dihydro-6-hydroxymethylpterin-pyrophosphokinase HPPK"/>
    <property type="match status" value="1"/>
</dbReference>
<dbReference type="AlphaFoldDB" id="A0A8S8XK10"/>
<comment type="pathway">
    <text evidence="1">Cofactor biosynthesis; tetrahydrofolate biosynthesis; 2-amino-4-hydroxy-6-hydroxymethyl-7,8-dihydropteridine diphosphate from 7,8-dihydroneopterin triphosphate: step 4/4.</text>
</comment>
<evidence type="ECO:0000256" key="12">
    <source>
        <dbReference type="ARBA" id="ARBA00033413"/>
    </source>
</evidence>